<sequence>MLNEIGREGSRHLYLQARDHIRAAGFEQFNIDLMYGFLKQDSDSFKRTLRYAIELAPDFITLYRNRYKGTKIENEAGGVSIHKAMNQYNIAYEMLTAAGYHANPGKNTFSKIANNYGTSDYLTKRVVEGTPYIGLGLGAQSFGRHYLAYNAGAATKNMKQYRRAIEAGQFPIQDLYALPREESIAKFVSVAFYFGFIDLNCFRQRFDLDFLTYFQAEVQFLLEREYMTLVGERLMLTQYGANYINGIIPLFYSLHSKDEMCSLSQKMANKLNDTQTFLSTYQFEKYPKPSVTADIVLFSGEKPSLLLIKRGAHPFMNSWALPGGFIKPTETVEQGAERELHEETGIEGLHLTAGRVFSEPNRDPRGWIISHSFHAHIPLSASQPRCGDDAIDCRWFELSVQQEQSAVGSVTYRVKLENENSVVDKQMIQFFAVVSLPGSQRQSITVTENEGLAFDHAEIIVSALVERGLLVCLEESYTTSGILDTTS</sequence>
<dbReference type="SUPFAM" id="SSF55811">
    <property type="entry name" value="Nudix"/>
    <property type="match status" value="1"/>
</dbReference>
<dbReference type="eggNOG" id="COG1051">
    <property type="taxonomic scope" value="Bacteria"/>
</dbReference>
<dbReference type="InterPro" id="IPR020476">
    <property type="entry name" value="Nudix_hydrolase"/>
</dbReference>
<dbReference type="PRINTS" id="PR00502">
    <property type="entry name" value="NUDIXFAMILY"/>
</dbReference>
<dbReference type="CDD" id="cd18873">
    <property type="entry name" value="NUDIX_NadM_like"/>
    <property type="match status" value="1"/>
</dbReference>
<feature type="domain" description="Nudix hydrolase" evidence="3">
    <location>
        <begin position="288"/>
        <end position="418"/>
    </location>
</feature>
<evidence type="ECO:0000313" key="4">
    <source>
        <dbReference type="EMBL" id="GAL04229.1"/>
    </source>
</evidence>
<dbReference type="InterPro" id="IPR058240">
    <property type="entry name" value="rSAM_sf"/>
</dbReference>
<reference evidence="4 5" key="1">
    <citation type="journal article" date="2014" name="Genome Announc.">
        <title>Draft Genome Sequences of Two Vibrionaceae Species, Vibrio ponticus C121 and Photobacterium aphoticum C119, Isolated as Coral Reef Microbiota.</title>
        <authorList>
            <person name="Al-saari N."/>
            <person name="Meirelles P.M."/>
            <person name="Mino S."/>
            <person name="Suda W."/>
            <person name="Oshima K."/>
            <person name="Hattori M."/>
            <person name="Ohkuma M."/>
            <person name="Thompson F.L."/>
            <person name="Gomez-Gil B."/>
            <person name="Sawabe T."/>
            <person name="Sawabe T."/>
        </authorList>
    </citation>
    <scope>NUCLEOTIDE SEQUENCE [LARGE SCALE GENOMIC DNA]</scope>
    <source>
        <strain evidence="4 5">JCM 19237</strain>
    </source>
</reference>
<evidence type="ECO:0000256" key="2">
    <source>
        <dbReference type="ARBA" id="ARBA00022801"/>
    </source>
</evidence>
<evidence type="ECO:0000259" key="3">
    <source>
        <dbReference type="PROSITE" id="PS51462"/>
    </source>
</evidence>
<dbReference type="PROSITE" id="PS00893">
    <property type="entry name" value="NUDIX_BOX"/>
    <property type="match status" value="1"/>
</dbReference>
<comment type="cofactor">
    <cofactor evidence="1">
        <name>Mg(2+)</name>
        <dbReference type="ChEBI" id="CHEBI:18420"/>
    </cofactor>
</comment>
<dbReference type="Pfam" id="PF00293">
    <property type="entry name" value="NUDIX"/>
    <property type="match status" value="1"/>
</dbReference>
<dbReference type="InterPro" id="IPR000086">
    <property type="entry name" value="NUDIX_hydrolase_dom"/>
</dbReference>
<keyword evidence="2" id="KW-0378">Hydrolase</keyword>
<dbReference type="Proteomes" id="UP000029227">
    <property type="component" value="Unassembled WGS sequence"/>
</dbReference>
<name>A0A090QQX2_9GAMM</name>
<gene>
    <name evidence="4" type="ORF">JCM19237_2380</name>
</gene>
<dbReference type="GO" id="GO:0016787">
    <property type="term" value="F:hydrolase activity"/>
    <property type="evidence" value="ECO:0007669"/>
    <property type="project" value="UniProtKB-KW"/>
</dbReference>
<dbReference type="PANTHER" id="PTHR43736">
    <property type="entry name" value="ADP-RIBOSE PYROPHOSPHATASE"/>
    <property type="match status" value="1"/>
</dbReference>
<dbReference type="InterPro" id="IPR015797">
    <property type="entry name" value="NUDIX_hydrolase-like_dom_sf"/>
</dbReference>
<dbReference type="Gene3D" id="3.90.79.10">
    <property type="entry name" value="Nucleoside Triphosphate Pyrophosphohydrolase"/>
    <property type="match status" value="1"/>
</dbReference>
<comment type="caution">
    <text evidence="4">The sequence shown here is derived from an EMBL/GenBank/DDBJ whole genome shotgun (WGS) entry which is preliminary data.</text>
</comment>
<evidence type="ECO:0000313" key="5">
    <source>
        <dbReference type="Proteomes" id="UP000029227"/>
    </source>
</evidence>
<dbReference type="EMBL" id="BBMN01000003">
    <property type="protein sequence ID" value="GAL04229.1"/>
    <property type="molecule type" value="Genomic_DNA"/>
</dbReference>
<dbReference type="PANTHER" id="PTHR43736:SF1">
    <property type="entry name" value="DIHYDRONEOPTERIN TRIPHOSPHATE DIPHOSPHATASE"/>
    <property type="match status" value="1"/>
</dbReference>
<dbReference type="AlphaFoldDB" id="A0A090QQX2"/>
<evidence type="ECO:0000256" key="1">
    <source>
        <dbReference type="ARBA" id="ARBA00001946"/>
    </source>
</evidence>
<dbReference type="PROSITE" id="PS51462">
    <property type="entry name" value="NUDIX"/>
    <property type="match status" value="1"/>
</dbReference>
<dbReference type="eggNOG" id="COG0635">
    <property type="taxonomic scope" value="Bacteria"/>
</dbReference>
<dbReference type="InterPro" id="IPR020084">
    <property type="entry name" value="NUDIX_hydrolase_CS"/>
</dbReference>
<accession>A0A090QQX2</accession>
<organism evidence="4 5">
    <name type="scientific">Photobacterium aphoticum</name>
    <dbReference type="NCBI Taxonomy" id="754436"/>
    <lineage>
        <taxon>Bacteria</taxon>
        <taxon>Pseudomonadati</taxon>
        <taxon>Pseudomonadota</taxon>
        <taxon>Gammaproteobacteria</taxon>
        <taxon>Vibrionales</taxon>
        <taxon>Vibrionaceae</taxon>
        <taxon>Photobacterium</taxon>
    </lineage>
</organism>
<dbReference type="STRING" id="754436.JCM19237_2380"/>
<protein>
    <submittedName>
        <fullName evidence="4">Hypothetical radical SAM family enzyme</fullName>
    </submittedName>
</protein>
<proteinExistence type="predicted"/>
<dbReference type="SUPFAM" id="SSF102114">
    <property type="entry name" value="Radical SAM enzymes"/>
    <property type="match status" value="1"/>
</dbReference>